<dbReference type="SUPFAM" id="SSF51690">
    <property type="entry name" value="Nicotinate/Quinolinate PRTase C-terminal domain-like"/>
    <property type="match status" value="1"/>
</dbReference>
<evidence type="ECO:0000256" key="3">
    <source>
        <dbReference type="ARBA" id="ARBA00022676"/>
    </source>
</evidence>
<reference evidence="9 10" key="1">
    <citation type="submission" date="2019-07" db="EMBL/GenBank/DDBJ databases">
        <title>Complete genome sequence of bacteriophages infecting Erwinia pyrifoliae.</title>
        <authorList>
            <person name="Kim S.G."/>
            <person name="Park S.C."/>
        </authorList>
    </citation>
    <scope>NUCLEOTIDE SEQUENCE [LARGE SCALE GENOMIC DNA]</scope>
</reference>
<dbReference type="InterPro" id="IPR016471">
    <property type="entry name" value="Nicotinamide_PRibTrfase"/>
</dbReference>
<dbReference type="InterPro" id="IPR041525">
    <property type="entry name" value="N/Namide_PRibTrfase"/>
</dbReference>
<evidence type="ECO:0000313" key="10">
    <source>
        <dbReference type="Proteomes" id="UP000326545"/>
    </source>
</evidence>
<evidence type="ECO:0000313" key="9">
    <source>
        <dbReference type="EMBL" id="QEQ94948.1"/>
    </source>
</evidence>
<proteinExistence type="inferred from homology"/>
<dbReference type="InterPro" id="IPR036068">
    <property type="entry name" value="Nicotinate_pribotase-like_C"/>
</dbReference>
<organism evidence="9 10">
    <name type="scientific">Erwinia phage pEp_SNUABM_01</name>
    <dbReference type="NCBI Taxonomy" id="2601643"/>
    <lineage>
        <taxon>Viruses</taxon>
        <taxon>Duplodnaviria</taxon>
        <taxon>Heunggongvirae</taxon>
        <taxon>Uroviricota</taxon>
        <taxon>Caudoviricetes</taxon>
        <taxon>Vequintavirinae</taxon>
        <taxon>Henunavirus</taxon>
        <taxon>Henunavirus SNUABM01</taxon>
    </lineage>
</organism>
<evidence type="ECO:0000256" key="2">
    <source>
        <dbReference type="ARBA" id="ARBA00022642"/>
    </source>
</evidence>
<dbReference type="EMBL" id="MN184887">
    <property type="protein sequence ID" value="QEQ94948.1"/>
    <property type="molecule type" value="Genomic_DNA"/>
</dbReference>
<keyword evidence="10" id="KW-1185">Reference proteome</keyword>
<evidence type="ECO:0000256" key="6">
    <source>
        <dbReference type="ARBA" id="ARBA00035024"/>
    </source>
</evidence>
<accession>A0A5J6DAU0</accession>
<comment type="similarity">
    <text evidence="1">Belongs to the NAPRTase family.</text>
</comment>
<keyword evidence="4 9" id="KW-0808">Transferase</keyword>
<evidence type="ECO:0000256" key="1">
    <source>
        <dbReference type="ARBA" id="ARBA00010897"/>
    </source>
</evidence>
<dbReference type="GO" id="GO:0009435">
    <property type="term" value="P:NAD+ biosynthetic process"/>
    <property type="evidence" value="ECO:0007669"/>
    <property type="project" value="InterPro"/>
</dbReference>
<protein>
    <recommendedName>
        <fullName evidence="7">Nicotinamide phosphoribosyltransferase</fullName>
        <ecNumber evidence="6">2.4.2.12</ecNumber>
    </recommendedName>
</protein>
<dbReference type="InterPro" id="IPR013785">
    <property type="entry name" value="Aldolase_TIM"/>
</dbReference>
<dbReference type="PANTHER" id="PTHR43816:SF1">
    <property type="entry name" value="NICOTINAMIDE PHOSPHORIBOSYLTRANSFERASE"/>
    <property type="match status" value="1"/>
</dbReference>
<dbReference type="GO" id="GO:0047280">
    <property type="term" value="F:nicotinamide phosphoribosyltransferase activity"/>
    <property type="evidence" value="ECO:0007669"/>
    <property type="project" value="UniProtKB-EC"/>
</dbReference>
<dbReference type="Gene3D" id="3.20.20.70">
    <property type="entry name" value="Aldolase class I"/>
    <property type="match status" value="1"/>
</dbReference>
<keyword evidence="3" id="KW-0328">Glycosyltransferase</keyword>
<keyword evidence="2" id="KW-0662">Pyridine nucleotide biosynthesis</keyword>
<dbReference type="PANTHER" id="PTHR43816">
    <property type="entry name" value="NICOTINAMIDE PHOSPHORIBOSYLTRANSFERASE"/>
    <property type="match status" value="1"/>
</dbReference>
<feature type="domain" description="Nicotinate/nicotinamide phosphoribosyltransferase" evidence="8">
    <location>
        <begin position="189"/>
        <end position="517"/>
    </location>
</feature>
<dbReference type="Pfam" id="PF04095">
    <property type="entry name" value="NAPRTase"/>
    <property type="match status" value="1"/>
</dbReference>
<sequence>MIKMNPLFATDFYKPSHADQYNQKTEVIFSNFTPRSDKLFPHFSDDDHRVVVAGTQGVAINFLVEYWDEQFFKQPKAQVIGEYVEELWLSLGIPEDKIRTEHIEALHDLGYLPLELRSLPEGSLAPVQVPVYTIHNTDPRFFWLTNYFETALSAETWKVMNNATIAYQYFKLCKGFSDETCDTADHLMFQCHDFSFRGLSGIADAYKNGFGHLTSFYGTDTIPAIRYARRYYGMEHKFVAGSIPASEHSVATTNIGAIIKNLLKNEEYKDATLDELRYAAEMIFLEKYATDIYPNGFCSYVSDSYDYWAVILAMLPELKDEIMAREGKLVIRPDSGDPVRIVAGYTWTTLDKFSGINAEMVQLPGGKFVSREAMYDAIPCDDTPVRYHFAKLTEKDFREDQFVPDHIVHGTIECLWDIFGGSVNSLGYKVLDSHIGLIYGDSITVDRARNIMQRLKDKGYASSNIVFGVGSYTYNYSTRDSLGFACKATGSIIGGDEILVTKEPKTDMKKKSANGFLKVVTGADGIFKLVDGLSLADIEAEDNELQIIFRNGKLFNKVTLTDIRDRLLKANHE</sequence>
<comment type="pathway">
    <text evidence="5">Cofactor biosynthesis; NAD(+) biosynthesis; nicotinamide D-ribonucleotide from 5-phospho-alpha-D-ribose 1-diphosphate and nicotinamide: step 1/1.</text>
</comment>
<evidence type="ECO:0000259" key="8">
    <source>
        <dbReference type="Pfam" id="PF04095"/>
    </source>
</evidence>
<dbReference type="Proteomes" id="UP000326545">
    <property type="component" value="Segment"/>
</dbReference>
<name>A0A5J6DAU0_9CAUD</name>
<dbReference type="NCBIfam" id="NF006629">
    <property type="entry name" value="PRK09198.1"/>
    <property type="match status" value="1"/>
</dbReference>
<evidence type="ECO:0000256" key="5">
    <source>
        <dbReference type="ARBA" id="ARBA00035007"/>
    </source>
</evidence>
<dbReference type="EC" id="2.4.2.12" evidence="6"/>
<evidence type="ECO:0000256" key="7">
    <source>
        <dbReference type="ARBA" id="ARBA00035036"/>
    </source>
</evidence>
<evidence type="ECO:0000256" key="4">
    <source>
        <dbReference type="ARBA" id="ARBA00022679"/>
    </source>
</evidence>
<gene>
    <name evidence="9" type="ORF">pEpSNUABM01_122</name>
</gene>